<evidence type="ECO:0000313" key="1">
    <source>
        <dbReference type="EMBL" id="CAI2381930.1"/>
    </source>
</evidence>
<evidence type="ECO:0000313" key="2">
    <source>
        <dbReference type="Proteomes" id="UP001295684"/>
    </source>
</evidence>
<organism evidence="1 2">
    <name type="scientific">Euplotes crassus</name>
    <dbReference type="NCBI Taxonomy" id="5936"/>
    <lineage>
        <taxon>Eukaryota</taxon>
        <taxon>Sar</taxon>
        <taxon>Alveolata</taxon>
        <taxon>Ciliophora</taxon>
        <taxon>Intramacronucleata</taxon>
        <taxon>Spirotrichea</taxon>
        <taxon>Hypotrichia</taxon>
        <taxon>Euplotida</taxon>
        <taxon>Euplotidae</taxon>
        <taxon>Moneuplotes</taxon>
    </lineage>
</organism>
<dbReference type="EMBL" id="CAMPGE010024064">
    <property type="protein sequence ID" value="CAI2381930.1"/>
    <property type="molecule type" value="Genomic_DNA"/>
</dbReference>
<name>A0AAD1XZE5_EUPCR</name>
<dbReference type="AlphaFoldDB" id="A0AAD1XZE5"/>
<comment type="caution">
    <text evidence="1">The sequence shown here is derived from an EMBL/GenBank/DDBJ whole genome shotgun (WGS) entry which is preliminary data.</text>
</comment>
<dbReference type="Proteomes" id="UP001295684">
    <property type="component" value="Unassembled WGS sequence"/>
</dbReference>
<keyword evidence="2" id="KW-1185">Reference proteome</keyword>
<gene>
    <name evidence="1" type="ORF">ECRASSUSDP1_LOCUS23396</name>
</gene>
<sequence>MNLTLECKLSLFVGLSSSPGLLLWLCEGQWVGLCLSCSHCWFMILEYFSKFRIIFLHKKVFLMNITKHQINLLRSCFFVWLNASRKVLEITSCILTFQCCRAL</sequence>
<reference evidence="1" key="1">
    <citation type="submission" date="2023-07" db="EMBL/GenBank/DDBJ databases">
        <authorList>
            <consortium name="AG Swart"/>
            <person name="Singh M."/>
            <person name="Singh A."/>
            <person name="Seah K."/>
            <person name="Emmerich C."/>
        </authorList>
    </citation>
    <scope>NUCLEOTIDE SEQUENCE</scope>
    <source>
        <strain evidence="1">DP1</strain>
    </source>
</reference>
<proteinExistence type="predicted"/>
<accession>A0AAD1XZE5</accession>
<protein>
    <submittedName>
        <fullName evidence="1">Uncharacterized protein</fullName>
    </submittedName>
</protein>